<dbReference type="AlphaFoldDB" id="A0AAJ1X4S5"/>
<keyword evidence="6 9" id="KW-1133">Transmembrane helix</keyword>
<gene>
    <name evidence="10" type="ORF">QE405_003176</name>
</gene>
<feature type="transmembrane region" description="Helical" evidence="9">
    <location>
        <begin position="64"/>
        <end position="83"/>
    </location>
</feature>
<dbReference type="RefSeq" id="WP_307202550.1">
    <property type="nucleotide sequence ID" value="NZ_JAUTAN010000001.1"/>
</dbReference>
<evidence type="ECO:0000256" key="9">
    <source>
        <dbReference type="SAM" id="Phobius"/>
    </source>
</evidence>
<accession>A0AAJ1X4S5</accession>
<dbReference type="InterPro" id="IPR007272">
    <property type="entry name" value="Sulf_transp_TsuA/YedE"/>
</dbReference>
<feature type="transmembrane region" description="Helical" evidence="9">
    <location>
        <begin position="178"/>
        <end position="198"/>
    </location>
</feature>
<name>A0AAJ1X4S5_9ACTN</name>
<feature type="transmembrane region" description="Helical" evidence="9">
    <location>
        <begin position="218"/>
        <end position="239"/>
    </location>
</feature>
<feature type="transmembrane region" description="Helical" evidence="9">
    <location>
        <begin position="397"/>
        <end position="416"/>
    </location>
</feature>
<evidence type="ECO:0000256" key="1">
    <source>
        <dbReference type="ARBA" id="ARBA00004429"/>
    </source>
</evidence>
<keyword evidence="4" id="KW-0997">Cell inner membrane</keyword>
<dbReference type="GO" id="GO:0005886">
    <property type="term" value="C:plasma membrane"/>
    <property type="evidence" value="ECO:0007669"/>
    <property type="project" value="UniProtKB-SubCell"/>
</dbReference>
<comment type="subcellular location">
    <subcellularLocation>
        <location evidence="1">Cell inner membrane</location>
        <topology evidence="1">Multi-pass membrane protein</topology>
    </subcellularLocation>
</comment>
<evidence type="ECO:0000256" key="5">
    <source>
        <dbReference type="ARBA" id="ARBA00022692"/>
    </source>
</evidence>
<protein>
    <submittedName>
        <fullName evidence="10">Membrane protein YedE/YeeE</fullName>
    </submittedName>
</protein>
<evidence type="ECO:0000256" key="2">
    <source>
        <dbReference type="ARBA" id="ARBA00022448"/>
    </source>
</evidence>
<organism evidence="10 11">
    <name type="scientific">Nocardioides zeae</name>
    <dbReference type="NCBI Taxonomy" id="1457234"/>
    <lineage>
        <taxon>Bacteria</taxon>
        <taxon>Bacillati</taxon>
        <taxon>Actinomycetota</taxon>
        <taxon>Actinomycetes</taxon>
        <taxon>Propionibacteriales</taxon>
        <taxon>Nocardioidaceae</taxon>
        <taxon>Nocardioides</taxon>
    </lineage>
</organism>
<feature type="transmembrane region" description="Helical" evidence="9">
    <location>
        <begin position="147"/>
        <end position="171"/>
    </location>
</feature>
<evidence type="ECO:0000256" key="8">
    <source>
        <dbReference type="ARBA" id="ARBA00035655"/>
    </source>
</evidence>
<comment type="similarity">
    <text evidence="8">Belongs to the TsuA/YedE (TC 9.B.102) family.</text>
</comment>
<reference evidence="10" key="1">
    <citation type="submission" date="2023-07" db="EMBL/GenBank/DDBJ databases">
        <title>Functional and genomic diversity of the sorghum phyllosphere microbiome.</title>
        <authorList>
            <person name="Shade A."/>
        </authorList>
    </citation>
    <scope>NUCLEOTIDE SEQUENCE</scope>
    <source>
        <strain evidence="10">SORGH_AS_1067</strain>
    </source>
</reference>
<feature type="transmembrane region" description="Helical" evidence="9">
    <location>
        <begin position="365"/>
        <end position="391"/>
    </location>
</feature>
<keyword evidence="5 9" id="KW-0812">Transmembrane</keyword>
<keyword evidence="3" id="KW-1003">Cell membrane</keyword>
<evidence type="ECO:0000256" key="6">
    <source>
        <dbReference type="ARBA" id="ARBA00022989"/>
    </source>
</evidence>
<dbReference type="Pfam" id="PF04143">
    <property type="entry name" value="Sulf_transp"/>
    <property type="match status" value="1"/>
</dbReference>
<keyword evidence="7 9" id="KW-0472">Membrane</keyword>
<feature type="transmembrane region" description="Helical" evidence="9">
    <location>
        <begin position="270"/>
        <end position="294"/>
    </location>
</feature>
<dbReference type="PANTHER" id="PTHR30574">
    <property type="entry name" value="INNER MEMBRANE PROTEIN YEDE"/>
    <property type="match status" value="1"/>
</dbReference>
<proteinExistence type="inferred from homology"/>
<evidence type="ECO:0000256" key="3">
    <source>
        <dbReference type="ARBA" id="ARBA00022475"/>
    </source>
</evidence>
<comment type="caution">
    <text evidence="10">The sequence shown here is derived from an EMBL/GenBank/DDBJ whole genome shotgun (WGS) entry which is preliminary data.</text>
</comment>
<dbReference type="EMBL" id="JAUTAN010000001">
    <property type="protein sequence ID" value="MDQ1105892.1"/>
    <property type="molecule type" value="Genomic_DNA"/>
</dbReference>
<keyword evidence="2" id="KW-0813">Transport</keyword>
<feature type="transmembrane region" description="Helical" evidence="9">
    <location>
        <begin position="335"/>
        <end position="353"/>
    </location>
</feature>
<evidence type="ECO:0000313" key="11">
    <source>
        <dbReference type="Proteomes" id="UP001239215"/>
    </source>
</evidence>
<dbReference type="PANTHER" id="PTHR30574:SF1">
    <property type="entry name" value="SULPHUR TRANSPORT DOMAIN-CONTAINING PROTEIN"/>
    <property type="match status" value="1"/>
</dbReference>
<evidence type="ECO:0000256" key="4">
    <source>
        <dbReference type="ARBA" id="ARBA00022519"/>
    </source>
</evidence>
<feature type="transmembrane region" description="Helical" evidence="9">
    <location>
        <begin position="33"/>
        <end position="52"/>
    </location>
</feature>
<evidence type="ECO:0000256" key="7">
    <source>
        <dbReference type="ARBA" id="ARBA00023136"/>
    </source>
</evidence>
<evidence type="ECO:0000313" key="10">
    <source>
        <dbReference type="EMBL" id="MDQ1105892.1"/>
    </source>
</evidence>
<sequence length="423" mass="42958">MPDPVVVRGGVVDAPAAPVAARHEPTRPTRADLVRTGVALLLLATLLGAAYVVHGLEVAPGGSVAADAAVLLLVGAALGIAFERGRFCFFCISRDFAERRDADGLRSILTALAVGAIGYAAVLSLFVPDPTAGRLPPEAHIGPVTPVLALGGFVFGIGMVLSHGCIAGHLYRITQGAVRSGVALVGTLVGFGLGFWTWNRLYLGLIGNRAPETWLPTSLGYGGALLATLAVLALVAALLGRWPSRSTTPPRVTGVVGTWRRLVVDRWPPLLTGVVVGLVGVASYLLVGPLGVAAQLGSVTRSVLDAEGALPETLHGLDAFAGCATVVAGAVIDNGWLVIGLVVGAFAAALAGGRVRLERVGATGAVAALVGGVLLGWGAMTALGCTVGVLLSGTQAFALSGWVFAAAFVLGAALAFRFRLQDL</sequence>
<dbReference type="Proteomes" id="UP001239215">
    <property type="component" value="Unassembled WGS sequence"/>
</dbReference>
<feature type="transmembrane region" description="Helical" evidence="9">
    <location>
        <begin position="104"/>
        <end position="127"/>
    </location>
</feature>